<dbReference type="RefSeq" id="WP_188364124.1">
    <property type="nucleotide sequence ID" value="NZ_BAABJF010000032.1"/>
</dbReference>
<feature type="chain" id="PRO_5037437344" evidence="1">
    <location>
        <begin position="20"/>
        <end position="137"/>
    </location>
</feature>
<reference evidence="2" key="2">
    <citation type="submission" date="2020-09" db="EMBL/GenBank/DDBJ databases">
        <authorList>
            <person name="Sun Q."/>
            <person name="Zhou Y."/>
        </authorList>
    </citation>
    <scope>NUCLEOTIDE SEQUENCE</scope>
    <source>
        <strain evidence="2">CGMCC 1.12181</strain>
    </source>
</reference>
<reference evidence="2" key="1">
    <citation type="journal article" date="2014" name="Int. J. Syst. Evol. Microbiol.">
        <title>Complete genome sequence of Corynebacterium casei LMG S-19264T (=DSM 44701T), isolated from a smear-ripened cheese.</title>
        <authorList>
            <consortium name="US DOE Joint Genome Institute (JGI-PGF)"/>
            <person name="Walter F."/>
            <person name="Albersmeier A."/>
            <person name="Kalinowski J."/>
            <person name="Ruckert C."/>
        </authorList>
    </citation>
    <scope>NUCLEOTIDE SEQUENCE</scope>
    <source>
        <strain evidence="2">CGMCC 1.12181</strain>
    </source>
</reference>
<evidence type="ECO:0000313" key="3">
    <source>
        <dbReference type="Proteomes" id="UP000605253"/>
    </source>
</evidence>
<dbReference type="EMBL" id="BMEO01000002">
    <property type="protein sequence ID" value="GGF87147.1"/>
    <property type="molecule type" value="Genomic_DNA"/>
</dbReference>
<gene>
    <name evidence="2" type="ORF">GCM10011365_05270</name>
</gene>
<evidence type="ECO:0000313" key="2">
    <source>
        <dbReference type="EMBL" id="GGF87147.1"/>
    </source>
</evidence>
<dbReference type="Proteomes" id="UP000605253">
    <property type="component" value="Unassembled WGS sequence"/>
</dbReference>
<protein>
    <submittedName>
        <fullName evidence="2">Uncharacterized protein</fullName>
    </submittedName>
</protein>
<organism evidence="2 3">
    <name type="scientific">Marinicella pacifica</name>
    <dbReference type="NCBI Taxonomy" id="1171543"/>
    <lineage>
        <taxon>Bacteria</taxon>
        <taxon>Pseudomonadati</taxon>
        <taxon>Pseudomonadota</taxon>
        <taxon>Gammaproteobacteria</taxon>
        <taxon>Lysobacterales</taxon>
        <taxon>Marinicellaceae</taxon>
        <taxon>Marinicella</taxon>
    </lineage>
</organism>
<sequence length="137" mass="15192">MFKLMPLLFSLAATYSVSAKTISDTRLTAEDLSNFSMQDQRLFKASFPDLIEENATKGAAVVATIGFSSNCTFNASVRTTPIQDAIDFTINTYTELRLVEGVYDEENITLDDRDMVIKGAMPVVQTLPMISRPVRIL</sequence>
<accession>A0A917FJ67</accession>
<feature type="signal peptide" evidence="1">
    <location>
        <begin position="1"/>
        <end position="19"/>
    </location>
</feature>
<dbReference type="AlphaFoldDB" id="A0A917FJ67"/>
<keyword evidence="1" id="KW-0732">Signal</keyword>
<evidence type="ECO:0000256" key="1">
    <source>
        <dbReference type="SAM" id="SignalP"/>
    </source>
</evidence>
<comment type="caution">
    <text evidence="2">The sequence shown here is derived from an EMBL/GenBank/DDBJ whole genome shotgun (WGS) entry which is preliminary data.</text>
</comment>
<name>A0A917FJ67_9GAMM</name>
<keyword evidence="3" id="KW-1185">Reference proteome</keyword>
<proteinExistence type="predicted"/>